<sequence length="106" mass="10981">MSTPTTEATDTPAASAAANPGFGSSATTVSSLASTLVVTSTATTPSSPKRTMSLEEYKKGNTVFARDGLEALFDLGSDTDMEDGKENEDISCSTRDDPGVGSRRPR</sequence>
<keyword evidence="3" id="KW-1185">Reference proteome</keyword>
<comment type="caution">
    <text evidence="2">The sequence shown here is derived from an EMBL/GenBank/DDBJ whole genome shotgun (WGS) entry which is preliminary data.</text>
</comment>
<dbReference type="AlphaFoldDB" id="A0A9W7CWE1"/>
<feature type="compositionally biased region" description="Basic and acidic residues" evidence="1">
    <location>
        <begin position="82"/>
        <end position="98"/>
    </location>
</feature>
<feature type="region of interest" description="Disordered" evidence="1">
    <location>
        <begin position="76"/>
        <end position="106"/>
    </location>
</feature>
<feature type="region of interest" description="Disordered" evidence="1">
    <location>
        <begin position="1"/>
        <end position="54"/>
    </location>
</feature>
<proteinExistence type="predicted"/>
<reference evidence="2" key="1">
    <citation type="submission" date="2023-04" db="EMBL/GenBank/DDBJ databases">
        <title>Phytophthora fragariaefolia NBRC 109709.</title>
        <authorList>
            <person name="Ichikawa N."/>
            <person name="Sato H."/>
            <person name="Tonouchi N."/>
        </authorList>
    </citation>
    <scope>NUCLEOTIDE SEQUENCE</scope>
    <source>
        <strain evidence="2">NBRC 109709</strain>
    </source>
</reference>
<feature type="compositionally biased region" description="Low complexity" evidence="1">
    <location>
        <begin position="1"/>
        <end position="48"/>
    </location>
</feature>
<dbReference type="EMBL" id="BSXT01001934">
    <property type="protein sequence ID" value="GMF46156.1"/>
    <property type="molecule type" value="Genomic_DNA"/>
</dbReference>
<evidence type="ECO:0000313" key="2">
    <source>
        <dbReference type="EMBL" id="GMF46156.1"/>
    </source>
</evidence>
<accession>A0A9W7CWE1</accession>
<evidence type="ECO:0000313" key="3">
    <source>
        <dbReference type="Proteomes" id="UP001165121"/>
    </source>
</evidence>
<evidence type="ECO:0000256" key="1">
    <source>
        <dbReference type="SAM" id="MobiDB-lite"/>
    </source>
</evidence>
<protein>
    <submittedName>
        <fullName evidence="2">Unnamed protein product</fullName>
    </submittedName>
</protein>
<organism evidence="2 3">
    <name type="scientific">Phytophthora fragariaefolia</name>
    <dbReference type="NCBI Taxonomy" id="1490495"/>
    <lineage>
        <taxon>Eukaryota</taxon>
        <taxon>Sar</taxon>
        <taxon>Stramenopiles</taxon>
        <taxon>Oomycota</taxon>
        <taxon>Peronosporomycetes</taxon>
        <taxon>Peronosporales</taxon>
        <taxon>Peronosporaceae</taxon>
        <taxon>Phytophthora</taxon>
    </lineage>
</organism>
<dbReference type="Proteomes" id="UP001165121">
    <property type="component" value="Unassembled WGS sequence"/>
</dbReference>
<gene>
    <name evidence="2" type="ORF">Pfra01_001687300</name>
</gene>
<name>A0A9W7CWE1_9STRA</name>